<evidence type="ECO:0000256" key="1">
    <source>
        <dbReference type="ARBA" id="ARBA00022737"/>
    </source>
</evidence>
<protein>
    <recommendedName>
        <fullName evidence="6">Ankyrin repeat-containing protein</fullName>
    </recommendedName>
</protein>
<dbReference type="Pfam" id="PF12796">
    <property type="entry name" value="Ank_2"/>
    <property type="match status" value="1"/>
</dbReference>
<reference evidence="4" key="1">
    <citation type="journal article" date="2023" name="G3 (Bethesda)">
        <title>Whole genome assemblies of Zophobas morio and Tenebrio molitor.</title>
        <authorList>
            <person name="Kaur S."/>
            <person name="Stinson S.A."/>
            <person name="diCenzo G.C."/>
        </authorList>
    </citation>
    <scope>NUCLEOTIDE SEQUENCE</scope>
    <source>
        <strain evidence="4">QUZm001</strain>
    </source>
</reference>
<evidence type="ECO:0000256" key="2">
    <source>
        <dbReference type="ARBA" id="ARBA00023043"/>
    </source>
</evidence>
<organism evidence="4 5">
    <name type="scientific">Zophobas morio</name>
    <dbReference type="NCBI Taxonomy" id="2755281"/>
    <lineage>
        <taxon>Eukaryota</taxon>
        <taxon>Metazoa</taxon>
        <taxon>Ecdysozoa</taxon>
        <taxon>Arthropoda</taxon>
        <taxon>Hexapoda</taxon>
        <taxon>Insecta</taxon>
        <taxon>Pterygota</taxon>
        <taxon>Neoptera</taxon>
        <taxon>Endopterygota</taxon>
        <taxon>Coleoptera</taxon>
        <taxon>Polyphaga</taxon>
        <taxon>Cucujiformia</taxon>
        <taxon>Tenebrionidae</taxon>
        <taxon>Zophobas</taxon>
    </lineage>
</organism>
<dbReference type="AlphaFoldDB" id="A0AA38M7V7"/>
<proteinExistence type="predicted"/>
<dbReference type="Gene3D" id="1.25.40.20">
    <property type="entry name" value="Ankyrin repeat-containing domain"/>
    <property type="match status" value="1"/>
</dbReference>
<evidence type="ECO:0000313" key="5">
    <source>
        <dbReference type="Proteomes" id="UP001168821"/>
    </source>
</evidence>
<dbReference type="PANTHER" id="PTHR24198:SF165">
    <property type="entry name" value="ANKYRIN REPEAT-CONTAINING PROTEIN-RELATED"/>
    <property type="match status" value="1"/>
</dbReference>
<dbReference type="EMBL" id="JALNTZ010000007">
    <property type="protein sequence ID" value="KAJ3647030.1"/>
    <property type="molecule type" value="Genomic_DNA"/>
</dbReference>
<keyword evidence="5" id="KW-1185">Reference proteome</keyword>
<keyword evidence="1" id="KW-0677">Repeat</keyword>
<dbReference type="InterPro" id="IPR002110">
    <property type="entry name" value="Ankyrin_rpt"/>
</dbReference>
<dbReference type="PANTHER" id="PTHR24198">
    <property type="entry name" value="ANKYRIN REPEAT AND PROTEIN KINASE DOMAIN-CONTAINING PROTEIN"/>
    <property type="match status" value="1"/>
</dbReference>
<dbReference type="InterPro" id="IPR036770">
    <property type="entry name" value="Ankyrin_rpt-contain_sf"/>
</dbReference>
<dbReference type="Proteomes" id="UP001168821">
    <property type="component" value="Unassembled WGS sequence"/>
</dbReference>
<evidence type="ECO:0008006" key="6">
    <source>
        <dbReference type="Google" id="ProtNLM"/>
    </source>
</evidence>
<feature type="repeat" description="ANK" evidence="3">
    <location>
        <begin position="136"/>
        <end position="168"/>
    </location>
</feature>
<dbReference type="SUPFAM" id="SSF48403">
    <property type="entry name" value="Ankyrin repeat"/>
    <property type="match status" value="1"/>
</dbReference>
<sequence length="520" mass="60495">MSSSDSEDSYNYDHYHLGVYAYEGPPLIKKKSRLIAAVVQNQADILRDLLDSPKWYNVRDALGYNLLQIAILRDNIEVFDYMLSIPNFPLEFVNKEGQTALVVALDGFVNNDVWMREHFAYELIKKGACINKICFNDNTPLHCALERCYYKAAKLLIQRGADVNLINCDDCTPLDLALLMSNNITEIVTILLVYGAQPTVSHFERSVLYNSSFEVPECLFLYLYDQYSDLELRLDVLLILAEAKAPLFYHIIECPIKITIHYQSLGLYFRLLSSMSMDCLHLVIRKFGHFINKAFSSGRFSGTVYVYYHDKAICLENLNVMLKSELRPTVITFINSVNSSEIFQDLIGLGCDEKTITELYCYLLSYGLNLGELDLQIIYKKFGYCELFKILLHMDVQMSIRWRYTKNVVPVFVYDINMNLERFFQDHTNYCVNSINELRRYFSHPKLNEICCHNHATGGYSAEQDFQKIPRLIELARNIFRKFFIKKFKIKTCTEFYSRLNGLPISNIHKKIITYETTLY</sequence>
<dbReference type="PROSITE" id="PS50088">
    <property type="entry name" value="ANK_REPEAT"/>
    <property type="match status" value="1"/>
</dbReference>
<accession>A0AA38M7V7</accession>
<keyword evidence="2 3" id="KW-0040">ANK repeat</keyword>
<comment type="caution">
    <text evidence="4">The sequence shown here is derived from an EMBL/GenBank/DDBJ whole genome shotgun (WGS) entry which is preliminary data.</text>
</comment>
<evidence type="ECO:0000256" key="3">
    <source>
        <dbReference type="PROSITE-ProRule" id="PRU00023"/>
    </source>
</evidence>
<dbReference type="PROSITE" id="PS50297">
    <property type="entry name" value="ANK_REP_REGION"/>
    <property type="match status" value="1"/>
</dbReference>
<dbReference type="SMART" id="SM00248">
    <property type="entry name" value="ANK"/>
    <property type="match status" value="5"/>
</dbReference>
<evidence type="ECO:0000313" key="4">
    <source>
        <dbReference type="EMBL" id="KAJ3647030.1"/>
    </source>
</evidence>
<name>A0AA38M7V7_9CUCU</name>
<gene>
    <name evidence="4" type="ORF">Zmor_024579</name>
</gene>